<keyword evidence="8" id="KW-1185">Reference proteome</keyword>
<reference evidence="7" key="1">
    <citation type="submission" date="2020-11" db="EMBL/GenBank/DDBJ databases">
        <authorList>
            <consortium name="DOE Joint Genome Institute"/>
            <person name="Ahrendt S."/>
            <person name="Riley R."/>
            <person name="Andreopoulos W."/>
            <person name="Labutti K."/>
            <person name="Pangilinan J."/>
            <person name="Ruiz-Duenas F.J."/>
            <person name="Barrasa J.M."/>
            <person name="Sanchez-Garcia M."/>
            <person name="Camarero S."/>
            <person name="Miyauchi S."/>
            <person name="Serrano A."/>
            <person name="Linde D."/>
            <person name="Babiker R."/>
            <person name="Drula E."/>
            <person name="Ayuso-Fernandez I."/>
            <person name="Pacheco R."/>
            <person name="Padilla G."/>
            <person name="Ferreira P."/>
            <person name="Barriuso J."/>
            <person name="Kellner H."/>
            <person name="Castanera R."/>
            <person name="Alfaro M."/>
            <person name="Ramirez L."/>
            <person name="Pisabarro A.G."/>
            <person name="Kuo A."/>
            <person name="Tritt A."/>
            <person name="Lipzen A."/>
            <person name="He G."/>
            <person name="Yan M."/>
            <person name="Ng V."/>
            <person name="Cullen D."/>
            <person name="Martin F."/>
            <person name="Rosso M.-N."/>
            <person name="Henrissat B."/>
            <person name="Hibbett D."/>
            <person name="Martinez A.T."/>
            <person name="Grigoriev I.V."/>
        </authorList>
    </citation>
    <scope>NUCLEOTIDE SEQUENCE</scope>
    <source>
        <strain evidence="7">CBS 247.69</strain>
    </source>
</reference>
<dbReference type="PROSITE" id="PS50157">
    <property type="entry name" value="ZINC_FINGER_C2H2_2"/>
    <property type="match status" value="3"/>
</dbReference>
<dbReference type="AlphaFoldDB" id="A0A9P5YA26"/>
<evidence type="ECO:0000259" key="6">
    <source>
        <dbReference type="PROSITE" id="PS50157"/>
    </source>
</evidence>
<dbReference type="GO" id="GO:0000978">
    <property type="term" value="F:RNA polymerase II cis-regulatory region sequence-specific DNA binding"/>
    <property type="evidence" value="ECO:0007669"/>
    <property type="project" value="TreeGrafter"/>
</dbReference>
<dbReference type="EMBL" id="MU150251">
    <property type="protein sequence ID" value="KAF9464877.1"/>
    <property type="molecule type" value="Genomic_DNA"/>
</dbReference>
<keyword evidence="3 5" id="KW-0863">Zinc-finger</keyword>
<evidence type="ECO:0000256" key="5">
    <source>
        <dbReference type="PROSITE-ProRule" id="PRU00042"/>
    </source>
</evidence>
<dbReference type="InterPro" id="IPR013087">
    <property type="entry name" value="Znf_C2H2_type"/>
</dbReference>
<dbReference type="Proteomes" id="UP000807353">
    <property type="component" value="Unassembled WGS sequence"/>
</dbReference>
<organism evidence="7 8">
    <name type="scientific">Collybia nuda</name>
    <dbReference type="NCBI Taxonomy" id="64659"/>
    <lineage>
        <taxon>Eukaryota</taxon>
        <taxon>Fungi</taxon>
        <taxon>Dikarya</taxon>
        <taxon>Basidiomycota</taxon>
        <taxon>Agaricomycotina</taxon>
        <taxon>Agaricomycetes</taxon>
        <taxon>Agaricomycetidae</taxon>
        <taxon>Agaricales</taxon>
        <taxon>Tricholomatineae</taxon>
        <taxon>Clitocybaceae</taxon>
        <taxon>Collybia</taxon>
    </lineage>
</organism>
<evidence type="ECO:0000256" key="3">
    <source>
        <dbReference type="ARBA" id="ARBA00022771"/>
    </source>
</evidence>
<name>A0A9P5YA26_9AGAR</name>
<dbReference type="PANTHER" id="PTHR14003:SF20">
    <property type="entry name" value="FINGER DOMAIN PROTEIN, PUTATIVE (AFU_ORTHOLOGUE AFUA_4G10380)-RELATED"/>
    <property type="match status" value="1"/>
</dbReference>
<dbReference type="SMART" id="SM00355">
    <property type="entry name" value="ZnF_C2H2"/>
    <property type="match status" value="4"/>
</dbReference>
<dbReference type="GO" id="GO:0008270">
    <property type="term" value="F:zinc ion binding"/>
    <property type="evidence" value="ECO:0007669"/>
    <property type="project" value="UniProtKB-KW"/>
</dbReference>
<dbReference type="GO" id="GO:0005667">
    <property type="term" value="C:transcription regulator complex"/>
    <property type="evidence" value="ECO:0007669"/>
    <property type="project" value="TreeGrafter"/>
</dbReference>
<dbReference type="Pfam" id="PF00096">
    <property type="entry name" value="zf-C2H2"/>
    <property type="match status" value="2"/>
</dbReference>
<keyword evidence="4" id="KW-0862">Zinc</keyword>
<feature type="domain" description="C2H2-type" evidence="6">
    <location>
        <begin position="33"/>
        <end position="60"/>
    </location>
</feature>
<dbReference type="PANTHER" id="PTHR14003">
    <property type="entry name" value="TRANSCRIPTIONAL REPRESSOR PROTEIN YY"/>
    <property type="match status" value="1"/>
</dbReference>
<evidence type="ECO:0000256" key="1">
    <source>
        <dbReference type="ARBA" id="ARBA00022723"/>
    </source>
</evidence>
<dbReference type="SUPFAM" id="SSF57667">
    <property type="entry name" value="beta-beta-alpha zinc fingers"/>
    <property type="match status" value="2"/>
</dbReference>
<dbReference type="GO" id="GO:0031519">
    <property type="term" value="C:PcG protein complex"/>
    <property type="evidence" value="ECO:0007669"/>
    <property type="project" value="TreeGrafter"/>
</dbReference>
<keyword evidence="2" id="KW-0677">Repeat</keyword>
<dbReference type="OrthoDB" id="654211at2759"/>
<dbReference type="FunFam" id="3.30.160.60:FF:000557">
    <property type="entry name" value="zinc finger and SCAN domain-containing protein 29"/>
    <property type="match status" value="1"/>
</dbReference>
<feature type="domain" description="C2H2-type" evidence="6">
    <location>
        <begin position="61"/>
        <end position="86"/>
    </location>
</feature>
<dbReference type="PROSITE" id="PS00028">
    <property type="entry name" value="ZINC_FINGER_C2H2_1"/>
    <property type="match status" value="4"/>
</dbReference>
<dbReference type="InterPro" id="IPR036236">
    <property type="entry name" value="Znf_C2H2_sf"/>
</dbReference>
<dbReference type="Gene3D" id="3.30.160.60">
    <property type="entry name" value="Classic Zinc Finger"/>
    <property type="match status" value="3"/>
</dbReference>
<protein>
    <recommendedName>
        <fullName evidence="6">C2H2-type domain-containing protein</fullName>
    </recommendedName>
</protein>
<dbReference type="GO" id="GO:0000785">
    <property type="term" value="C:chromatin"/>
    <property type="evidence" value="ECO:0007669"/>
    <property type="project" value="TreeGrafter"/>
</dbReference>
<sequence>MTITWPCSTCLKVFSRKGDLSRHNNLHTGIKPHRCEDCGKQFSQFSGLKTHRNVHTKVKPFKCGMDDCSAAFGDPSSCARHRKETHRTLGAFRCPVRNCKSSIKRRSAFKGHLRKHKIDPDSVDIDAMAPPLLPRSSVPRRKSINQATTEVDFGTFDDTIPNIAFPTVNPHTYHAPQLTAPSYYYPFSDLPDNTSIGGSHVDNPWYSQNSMIQQSEVPGIFQETEQLYTINSPSTPPILDFSLSPSPSPSRNDSVHTPVGPAPAHQANFFIVSPSTPSRSPLPQSTQLSYFAEPMFTARKNVQWNHEFSVFGNPMLIR</sequence>
<keyword evidence="1" id="KW-0479">Metal-binding</keyword>
<accession>A0A9P5YA26</accession>
<evidence type="ECO:0000313" key="7">
    <source>
        <dbReference type="EMBL" id="KAF9464877.1"/>
    </source>
</evidence>
<evidence type="ECO:0000313" key="8">
    <source>
        <dbReference type="Proteomes" id="UP000807353"/>
    </source>
</evidence>
<comment type="caution">
    <text evidence="7">The sequence shown here is derived from an EMBL/GenBank/DDBJ whole genome shotgun (WGS) entry which is preliminary data.</text>
</comment>
<dbReference type="GO" id="GO:0000981">
    <property type="term" value="F:DNA-binding transcription factor activity, RNA polymerase II-specific"/>
    <property type="evidence" value="ECO:0007669"/>
    <property type="project" value="TreeGrafter"/>
</dbReference>
<evidence type="ECO:0000256" key="4">
    <source>
        <dbReference type="ARBA" id="ARBA00022833"/>
    </source>
</evidence>
<gene>
    <name evidence="7" type="ORF">BDZ94DRAFT_1255456</name>
</gene>
<proteinExistence type="predicted"/>
<evidence type="ECO:0000256" key="2">
    <source>
        <dbReference type="ARBA" id="ARBA00022737"/>
    </source>
</evidence>
<feature type="domain" description="C2H2-type" evidence="6">
    <location>
        <begin position="5"/>
        <end position="32"/>
    </location>
</feature>